<dbReference type="Gene3D" id="3.40.50.150">
    <property type="entry name" value="Vaccinia Virus protein VP39"/>
    <property type="match status" value="1"/>
</dbReference>
<keyword evidence="1" id="KW-0808">Transferase</keyword>
<dbReference type="OrthoDB" id="106720at2157"/>
<evidence type="ECO:0000313" key="1">
    <source>
        <dbReference type="EMBL" id="AIJ05422.1"/>
    </source>
</evidence>
<dbReference type="KEGG" id="mjh:JH146_0573"/>
<sequence length="259" mass="29476">MKLKLKVPQWHYSLLTDYERLAIFKNAIERIVDKDDVVFDLGTGSGILAMIAAKKAKKVYAIELDPFTYDYAKENIKVNGFNNIEIIEGDATTYNFKEKADVIIAELLDTALITEPQVKVINSIIERGFLKEDAKIIPAKTISTIQLVEAKMNHIYYDEDIKSEEVSEEVIYEEVNFYKINPIEVSYNIELELEKSCENLGIKLRTYTILDDKHVAGQTPMLNPPLVIPLNRSVDEGKVRINLSYRRGGDLESIKVDLG</sequence>
<dbReference type="Proteomes" id="UP000028781">
    <property type="component" value="Chromosome"/>
</dbReference>
<dbReference type="GeneID" id="24891173"/>
<dbReference type="RefSeq" id="WP_048201614.1">
    <property type="nucleotide sequence ID" value="NZ_CP009149.1"/>
</dbReference>
<keyword evidence="2" id="KW-1185">Reference proteome</keyword>
<accession>A0A076LF17</accession>
<dbReference type="GO" id="GO:0016274">
    <property type="term" value="F:protein-arginine N-methyltransferase activity"/>
    <property type="evidence" value="ECO:0007669"/>
    <property type="project" value="InterPro"/>
</dbReference>
<dbReference type="PANTHER" id="PTHR11006:SF4">
    <property type="entry name" value="PROTEIN ARGININE N-METHYLTRANSFERASE 7"/>
    <property type="match status" value="1"/>
</dbReference>
<dbReference type="InterPro" id="IPR029063">
    <property type="entry name" value="SAM-dependent_MTases_sf"/>
</dbReference>
<dbReference type="InterPro" id="IPR025799">
    <property type="entry name" value="Arg_MeTrfase"/>
</dbReference>
<dbReference type="GO" id="GO:0042054">
    <property type="term" value="F:histone methyltransferase activity"/>
    <property type="evidence" value="ECO:0007669"/>
    <property type="project" value="TreeGrafter"/>
</dbReference>
<proteinExistence type="predicted"/>
<name>A0A076LF17_9EURY</name>
<dbReference type="PANTHER" id="PTHR11006">
    <property type="entry name" value="PROTEIN ARGININE N-METHYLTRANSFERASE"/>
    <property type="match status" value="1"/>
</dbReference>
<dbReference type="CDD" id="cd02440">
    <property type="entry name" value="AdoMet_MTases"/>
    <property type="match status" value="1"/>
</dbReference>
<dbReference type="GO" id="GO:0032259">
    <property type="term" value="P:methylation"/>
    <property type="evidence" value="ECO:0007669"/>
    <property type="project" value="UniProtKB-KW"/>
</dbReference>
<dbReference type="SUPFAM" id="SSF53335">
    <property type="entry name" value="S-adenosyl-L-methionine-dependent methyltransferases"/>
    <property type="match status" value="1"/>
</dbReference>
<dbReference type="EMBL" id="CP009149">
    <property type="protein sequence ID" value="AIJ05422.1"/>
    <property type="molecule type" value="Genomic_DNA"/>
</dbReference>
<reference evidence="1 2" key="1">
    <citation type="journal article" date="2015" name="Int. J. Syst. Evol. Microbiol.">
        <title>M ethanocaldococcus bathoardescens sp. nov., a hyperthermophilic methanogen isolated from a volcanically active deep-sea hydrothermal vent.</title>
        <authorList>
            <person name="Stewart L.C."/>
            <person name="Jung J.H."/>
            <person name="Kim Y.T."/>
            <person name="Kwon S.W."/>
            <person name="Park C.S."/>
            <person name="Holden J.F."/>
        </authorList>
    </citation>
    <scope>NUCLEOTIDE SEQUENCE [LARGE SCALE GENOMIC DNA]</scope>
    <source>
        <strain evidence="1 2">JH146</strain>
    </source>
</reference>
<keyword evidence="1" id="KW-0489">Methyltransferase</keyword>
<dbReference type="STRING" id="1301915.JH146_0573"/>
<organism evidence="1 2">
    <name type="scientific">Methanocaldococcus bathoardescens</name>
    <dbReference type="NCBI Taxonomy" id="1301915"/>
    <lineage>
        <taxon>Archaea</taxon>
        <taxon>Methanobacteriati</taxon>
        <taxon>Methanobacteriota</taxon>
        <taxon>Methanomada group</taxon>
        <taxon>Methanococci</taxon>
        <taxon>Methanococcales</taxon>
        <taxon>Methanocaldococcaceae</taxon>
        <taxon>Methanocaldococcus</taxon>
    </lineage>
</organism>
<dbReference type="InterPro" id="IPR021172">
    <property type="entry name" value="UCP006607_RNA_methylase-rel"/>
</dbReference>
<dbReference type="Pfam" id="PF06325">
    <property type="entry name" value="PrmA"/>
    <property type="match status" value="1"/>
</dbReference>
<dbReference type="FunFam" id="3.40.50.150:FF:001206">
    <property type="match status" value="1"/>
</dbReference>
<evidence type="ECO:0000313" key="2">
    <source>
        <dbReference type="Proteomes" id="UP000028781"/>
    </source>
</evidence>
<gene>
    <name evidence="1" type="ORF">JH146_0573</name>
</gene>
<dbReference type="PIRSF" id="PIRSF006607">
    <property type="entry name" value="RNAmts_UCP006607"/>
    <property type="match status" value="1"/>
</dbReference>
<protein>
    <submittedName>
        <fullName evidence="1">Ribosomal L11 methyltransferase</fullName>
    </submittedName>
</protein>
<dbReference type="AlphaFoldDB" id="A0A076LF17"/>
<dbReference type="HOGENOM" id="CLU_1067987_0_0_2"/>